<sequence length="462" mass="48420">MCAWAVAPGPDATPPQWRSVKHVDGCPSACVPALSALCPGLAELSISLEDSNGDLYHDTAASLASLTGLTSLRIAFNRTEDPARGTGVQPSAWRPECVAALGALTRLRSLVVFLGGAPQRCYTSSAWVKGLTALTELELANRLPMAHTQLTGLRRLAPQGGGDFWLRDQFAAIAAAGLGQLTQLRCTSSNRAGEPLPFGPALAAATGLVHLSLPAASLAQGHLEALASAAPQLTRLEAASIAASDDCTAQFPQLCTLAAAFDPGFAYNLALLAPGLLRLELAPSKVAMGAIVAPAAATLRELALRGAFQDVVLELLSNIGGVTYLPGLSLAMAQQPDVALGLVAATGTCSGLQRLRLRYAASQEPLDCVVGLLLYFRHLEELELEESPCSVLDDEAFDDSCLNLLEAGRPKSLTKVTLTDTWGVTRECVDAVQRRAAARGWPLEVVLECSDAELLGARGFPR</sequence>
<reference evidence="2 3" key="1">
    <citation type="journal article" date="2013" name="BMC Genomics">
        <title>Reconstruction of the lipid metabolism for the microalga Monoraphidium neglectum from its genome sequence reveals characteristics suitable for biofuel production.</title>
        <authorList>
            <person name="Bogen C."/>
            <person name="Al-Dilaimi A."/>
            <person name="Albersmeier A."/>
            <person name="Wichmann J."/>
            <person name="Grundmann M."/>
            <person name="Rupp O."/>
            <person name="Lauersen K.J."/>
            <person name="Blifernez-Klassen O."/>
            <person name="Kalinowski J."/>
            <person name="Goesmann A."/>
            <person name="Mussgnug J.H."/>
            <person name="Kruse O."/>
        </authorList>
    </citation>
    <scope>NUCLEOTIDE SEQUENCE [LARGE SCALE GENOMIC DNA]</scope>
    <source>
        <strain evidence="2 3">SAG 48.87</strain>
    </source>
</reference>
<dbReference type="Proteomes" id="UP000054498">
    <property type="component" value="Unassembled WGS sequence"/>
</dbReference>
<proteinExistence type="predicted"/>
<accession>A0A0D2MID0</accession>
<dbReference type="InterPro" id="IPR032675">
    <property type="entry name" value="LRR_dom_sf"/>
</dbReference>
<dbReference type="GeneID" id="25738049"/>
<dbReference type="RefSeq" id="XP_013901809.1">
    <property type="nucleotide sequence ID" value="XM_014046355.1"/>
</dbReference>
<evidence type="ECO:0000313" key="3">
    <source>
        <dbReference type="Proteomes" id="UP000054498"/>
    </source>
</evidence>
<comment type="subcellular location">
    <subcellularLocation>
        <location evidence="1">Cytoplasm</location>
        <location evidence="1">Cytoskeleton</location>
        <location evidence="1">Cilium axoneme</location>
    </subcellularLocation>
</comment>
<dbReference type="KEGG" id="mng:MNEG_5172"/>
<organism evidence="2 3">
    <name type="scientific">Monoraphidium neglectum</name>
    <dbReference type="NCBI Taxonomy" id="145388"/>
    <lineage>
        <taxon>Eukaryota</taxon>
        <taxon>Viridiplantae</taxon>
        <taxon>Chlorophyta</taxon>
        <taxon>core chlorophytes</taxon>
        <taxon>Chlorophyceae</taxon>
        <taxon>CS clade</taxon>
        <taxon>Sphaeropleales</taxon>
        <taxon>Selenastraceae</taxon>
        <taxon>Monoraphidium</taxon>
    </lineage>
</organism>
<dbReference type="SUPFAM" id="SSF52047">
    <property type="entry name" value="RNI-like"/>
    <property type="match status" value="1"/>
</dbReference>
<gene>
    <name evidence="2" type="ORF">MNEG_5172</name>
</gene>
<evidence type="ECO:0000256" key="1">
    <source>
        <dbReference type="ARBA" id="ARBA00004430"/>
    </source>
</evidence>
<name>A0A0D2MID0_9CHLO</name>
<evidence type="ECO:0000313" key="2">
    <source>
        <dbReference type="EMBL" id="KIZ02790.1"/>
    </source>
</evidence>
<protein>
    <submittedName>
        <fullName evidence="2">Uncharacterized protein</fullName>
    </submittedName>
</protein>
<keyword evidence="3" id="KW-1185">Reference proteome</keyword>
<dbReference type="EMBL" id="KK100976">
    <property type="protein sequence ID" value="KIZ02790.1"/>
    <property type="molecule type" value="Genomic_DNA"/>
</dbReference>
<dbReference type="AlphaFoldDB" id="A0A0D2MID0"/>
<dbReference type="GO" id="GO:0005930">
    <property type="term" value="C:axoneme"/>
    <property type="evidence" value="ECO:0007669"/>
    <property type="project" value="UniProtKB-SubCell"/>
</dbReference>
<dbReference type="Gene3D" id="3.80.10.10">
    <property type="entry name" value="Ribonuclease Inhibitor"/>
    <property type="match status" value="1"/>
</dbReference>